<dbReference type="Pfam" id="PF25954">
    <property type="entry name" value="Beta-barrel_RND_2"/>
    <property type="match status" value="1"/>
</dbReference>
<feature type="domain" description="CusB-like beta-barrel" evidence="5">
    <location>
        <begin position="176"/>
        <end position="249"/>
    </location>
</feature>
<dbReference type="InterPro" id="IPR006143">
    <property type="entry name" value="RND_pump_MFP"/>
</dbReference>
<evidence type="ECO:0000313" key="8">
    <source>
        <dbReference type="Proteomes" id="UP000019131"/>
    </source>
</evidence>
<evidence type="ECO:0000313" key="7">
    <source>
        <dbReference type="EMBL" id="GAE86339.1"/>
    </source>
</evidence>
<dbReference type="Gene3D" id="2.40.30.170">
    <property type="match status" value="1"/>
</dbReference>
<reference evidence="7 8" key="1">
    <citation type="journal article" date="2014" name="Genome Announc.">
        <title>Draft Genome Sequence of Bacteroides reticulotermitis Strain JCM 10512T, Isolated from the Gut of a Termite.</title>
        <authorList>
            <person name="Yuki M."/>
            <person name="Oshima K."/>
            <person name="Suda W."/>
            <person name="Sakamoto M."/>
            <person name="Iida T."/>
            <person name="Hattori M."/>
            <person name="Ohkuma M."/>
        </authorList>
    </citation>
    <scope>NUCLEOTIDE SEQUENCE [LARGE SCALE GENOMIC DNA]</scope>
    <source>
        <strain evidence="7 8">JCM 10512</strain>
    </source>
</reference>
<feature type="domain" description="Multidrug resistance protein MdtA-like C-terminal permuted SH3" evidence="6">
    <location>
        <begin position="260"/>
        <end position="318"/>
    </location>
</feature>
<organism evidence="7 8">
    <name type="scientific">Bacteroides reticulotermitis JCM 10512</name>
    <dbReference type="NCBI Taxonomy" id="1445607"/>
    <lineage>
        <taxon>Bacteria</taxon>
        <taxon>Pseudomonadati</taxon>
        <taxon>Bacteroidota</taxon>
        <taxon>Bacteroidia</taxon>
        <taxon>Bacteroidales</taxon>
        <taxon>Bacteroidaceae</taxon>
        <taxon>Bacteroides</taxon>
    </lineage>
</organism>
<dbReference type="Pfam" id="PF25917">
    <property type="entry name" value="BSH_RND"/>
    <property type="match status" value="1"/>
</dbReference>
<dbReference type="AlphaFoldDB" id="W4V0S4"/>
<dbReference type="Gene3D" id="2.40.50.100">
    <property type="match status" value="1"/>
</dbReference>
<comment type="similarity">
    <text evidence="2">Belongs to the membrane fusion protein (MFP) (TC 8.A.1) family.</text>
</comment>
<dbReference type="Pfam" id="PF25967">
    <property type="entry name" value="RND-MFP_C"/>
    <property type="match status" value="1"/>
</dbReference>
<feature type="domain" description="Multidrug resistance protein MdtA-like barrel-sandwich hybrid" evidence="4">
    <location>
        <begin position="43"/>
        <end position="168"/>
    </location>
</feature>
<evidence type="ECO:0000259" key="6">
    <source>
        <dbReference type="Pfam" id="PF25967"/>
    </source>
</evidence>
<dbReference type="SUPFAM" id="SSF111369">
    <property type="entry name" value="HlyD-like secretion proteins"/>
    <property type="match status" value="1"/>
</dbReference>
<comment type="subcellular location">
    <subcellularLocation>
        <location evidence="1">Cell envelope</location>
    </subcellularLocation>
</comment>
<dbReference type="Gene3D" id="2.40.420.20">
    <property type="match status" value="1"/>
</dbReference>
<name>W4V0S4_9BACE</name>
<sequence>MYGCSSEKRNEGEGKRITVKTTTIGYTSSEVRREYIGEVEGENEVDVSFQVNGNIEKVYVQEGQSVQKGQLLARLNTTSLQSIYDAAKSTLVRAQDAYDRLSILYKNNSLPEIKYVEVQTALEQSRSAERLARKNLSECSVYAPFSGLINKRYVEAGTNVLPGSPIYNLVSIHTVKVKVAIPEQEISGMKNGQTCHVKISALNNESFDGVIVEKGVSAHPVSHTYNIKVKLANKNLDIMPGMVCKVYVSGNPVADSRYMLIPLRAAQLDRDGKHFVWLKDKENKVIRQEIVLGRLVGNEVVVTQGLQEGDLLITEGYQHVSPGITVTESN</sequence>
<dbReference type="InterPro" id="IPR058625">
    <property type="entry name" value="MdtA-like_BSH"/>
</dbReference>
<evidence type="ECO:0000259" key="4">
    <source>
        <dbReference type="Pfam" id="PF25917"/>
    </source>
</evidence>
<dbReference type="GO" id="GO:0015562">
    <property type="term" value="F:efflux transmembrane transporter activity"/>
    <property type="evidence" value="ECO:0007669"/>
    <property type="project" value="TreeGrafter"/>
</dbReference>
<keyword evidence="3" id="KW-0813">Transport</keyword>
<evidence type="ECO:0000256" key="2">
    <source>
        <dbReference type="ARBA" id="ARBA00009477"/>
    </source>
</evidence>
<dbReference type="EMBL" id="BAIV01000042">
    <property type="protein sequence ID" value="GAE86339.1"/>
    <property type="molecule type" value="Genomic_DNA"/>
</dbReference>
<evidence type="ECO:0000259" key="5">
    <source>
        <dbReference type="Pfam" id="PF25954"/>
    </source>
</evidence>
<dbReference type="InterPro" id="IPR058627">
    <property type="entry name" value="MdtA-like_C"/>
</dbReference>
<dbReference type="STRING" id="1445607.JCM10512_4845"/>
<protein>
    <submittedName>
        <fullName evidence="7">Co/Zn/Cd efflux system membrane fusion protein</fullName>
    </submittedName>
</protein>
<dbReference type="Proteomes" id="UP000019131">
    <property type="component" value="Unassembled WGS sequence"/>
</dbReference>
<dbReference type="GO" id="GO:1990281">
    <property type="term" value="C:efflux pump complex"/>
    <property type="evidence" value="ECO:0007669"/>
    <property type="project" value="TreeGrafter"/>
</dbReference>
<evidence type="ECO:0000256" key="1">
    <source>
        <dbReference type="ARBA" id="ARBA00004196"/>
    </source>
</evidence>
<comment type="caution">
    <text evidence="7">The sequence shown here is derived from an EMBL/GenBank/DDBJ whole genome shotgun (WGS) entry which is preliminary data.</text>
</comment>
<dbReference type="InterPro" id="IPR058792">
    <property type="entry name" value="Beta-barrel_RND_2"/>
</dbReference>
<gene>
    <name evidence="7" type="ORF">JCM10512_4845</name>
</gene>
<dbReference type="PANTHER" id="PTHR30469:SF15">
    <property type="entry name" value="HLYD FAMILY OF SECRETION PROTEINS"/>
    <property type="match status" value="1"/>
</dbReference>
<dbReference type="NCBIfam" id="TIGR01730">
    <property type="entry name" value="RND_mfp"/>
    <property type="match status" value="1"/>
</dbReference>
<dbReference type="PANTHER" id="PTHR30469">
    <property type="entry name" value="MULTIDRUG RESISTANCE PROTEIN MDTA"/>
    <property type="match status" value="1"/>
</dbReference>
<keyword evidence="8" id="KW-1185">Reference proteome</keyword>
<accession>W4V0S4</accession>
<evidence type="ECO:0000256" key="3">
    <source>
        <dbReference type="ARBA" id="ARBA00022448"/>
    </source>
</evidence>
<proteinExistence type="inferred from homology"/>